<evidence type="ECO:0008006" key="5">
    <source>
        <dbReference type="Google" id="ProtNLM"/>
    </source>
</evidence>
<evidence type="ECO:0000256" key="1">
    <source>
        <dbReference type="SAM" id="MobiDB-lite"/>
    </source>
</evidence>
<accession>H5XQ30</accession>
<proteinExistence type="predicted"/>
<sequence length="223" mass="22734">MNEAELLVRDGHAVIVGIVRSGQGEADGTSEATVVAEGGGGGEVAGLDDVVGADLAEALDEWARVCAAVRRTGGGAGREVVSRRGRQLVSRVAAALDEPVRYRDPMTDETTLVSPPRSGAHPVPAAPERERGGTVVDPTLWATGLTVAGFVAVCVVVAMLALASTLASETTGWVAVVAAAVVTGGLAPSLWLGRRVPVVRWIVLGAVVGTALSWIGVLLIAFT</sequence>
<keyword evidence="2" id="KW-0472">Membrane</keyword>
<feature type="transmembrane region" description="Helical" evidence="2">
    <location>
        <begin position="140"/>
        <end position="161"/>
    </location>
</feature>
<feature type="transmembrane region" description="Helical" evidence="2">
    <location>
        <begin position="173"/>
        <end position="192"/>
    </location>
</feature>
<dbReference type="RefSeq" id="WP_005459510.1">
    <property type="nucleotide sequence ID" value="NZ_CM001440.1"/>
</dbReference>
<evidence type="ECO:0000256" key="2">
    <source>
        <dbReference type="SAM" id="Phobius"/>
    </source>
</evidence>
<dbReference type="AlphaFoldDB" id="H5XQ30"/>
<dbReference type="Pfam" id="PF10801">
    <property type="entry name" value="DUF2537"/>
    <property type="match status" value="1"/>
</dbReference>
<dbReference type="Proteomes" id="UP000002791">
    <property type="component" value="Chromosome"/>
</dbReference>
<dbReference type="HOGENOM" id="CLU_1320136_0_0_11"/>
<dbReference type="STRING" id="882082.SaccyDRAFT_4486"/>
<protein>
    <recommendedName>
        <fullName evidence="5">DUF2537 domain-containing protein</fullName>
    </recommendedName>
</protein>
<reference evidence="3 4" key="1">
    <citation type="submission" date="2011-11" db="EMBL/GenBank/DDBJ databases">
        <title>The Noncontiguous Finished sequence of Saccharomonospora cyanea NA-134.</title>
        <authorList>
            <consortium name="US DOE Joint Genome Institute"/>
            <person name="Lucas S."/>
            <person name="Han J."/>
            <person name="Lapidus A."/>
            <person name="Cheng J.-F."/>
            <person name="Goodwin L."/>
            <person name="Pitluck S."/>
            <person name="Peters L."/>
            <person name="Ovchinnikova G."/>
            <person name="Lu M."/>
            <person name="Detter J.C."/>
            <person name="Han C."/>
            <person name="Tapia R."/>
            <person name="Land M."/>
            <person name="Hauser L."/>
            <person name="Kyrpides N."/>
            <person name="Ivanova N."/>
            <person name="Pagani I."/>
            <person name="Brambilla E.-M."/>
            <person name="Klenk H.-P."/>
            <person name="Woyke T."/>
        </authorList>
    </citation>
    <scope>NUCLEOTIDE SEQUENCE [LARGE SCALE GENOMIC DNA]</scope>
    <source>
        <strain evidence="3 4">NA-134</strain>
    </source>
</reference>
<dbReference type="EMBL" id="CM001440">
    <property type="protein sequence ID" value="EHR63296.1"/>
    <property type="molecule type" value="Genomic_DNA"/>
</dbReference>
<name>H5XQ30_9PSEU</name>
<keyword evidence="4" id="KW-1185">Reference proteome</keyword>
<evidence type="ECO:0000313" key="4">
    <source>
        <dbReference type="Proteomes" id="UP000002791"/>
    </source>
</evidence>
<evidence type="ECO:0000313" key="3">
    <source>
        <dbReference type="EMBL" id="EHR63296.1"/>
    </source>
</evidence>
<keyword evidence="2" id="KW-0812">Transmembrane</keyword>
<keyword evidence="2" id="KW-1133">Transmembrane helix</keyword>
<gene>
    <name evidence="3" type="ORF">SaccyDRAFT_4486</name>
</gene>
<feature type="region of interest" description="Disordered" evidence="1">
    <location>
        <begin position="106"/>
        <end position="132"/>
    </location>
</feature>
<dbReference type="OrthoDB" id="3573230at2"/>
<dbReference type="InterPro" id="IPR024244">
    <property type="entry name" value="DUF2537"/>
</dbReference>
<organism evidence="3 4">
    <name type="scientific">Saccharomonospora cyanea NA-134</name>
    <dbReference type="NCBI Taxonomy" id="882082"/>
    <lineage>
        <taxon>Bacteria</taxon>
        <taxon>Bacillati</taxon>
        <taxon>Actinomycetota</taxon>
        <taxon>Actinomycetes</taxon>
        <taxon>Pseudonocardiales</taxon>
        <taxon>Pseudonocardiaceae</taxon>
        <taxon>Saccharomonospora</taxon>
    </lineage>
</organism>
<feature type="transmembrane region" description="Helical" evidence="2">
    <location>
        <begin position="198"/>
        <end position="222"/>
    </location>
</feature>
<dbReference type="eggNOG" id="ENOG5033P34">
    <property type="taxonomic scope" value="Bacteria"/>
</dbReference>